<reference evidence="5 6" key="1">
    <citation type="submission" date="2019-08" db="EMBL/GenBank/DDBJ databases">
        <authorList>
            <person name="Alioto T."/>
            <person name="Alioto T."/>
            <person name="Gomez Garrido J."/>
        </authorList>
    </citation>
    <scope>NUCLEOTIDE SEQUENCE [LARGE SCALE GENOMIC DNA]</scope>
</reference>
<name>A0A5E4MIA9_9HEMI</name>
<dbReference type="PANTHER" id="PTHR23080">
    <property type="entry name" value="THAP DOMAIN PROTEIN"/>
    <property type="match status" value="1"/>
</dbReference>
<gene>
    <name evidence="5" type="ORF">CINCED_3A004837</name>
</gene>
<sequence length="419" mass="49616">MAINYAKVAKTPYIFRQLTGLKTEEFEKIVEKVRPEWEKMEAKKKCHGRKSHVETLEDKILCVLIYYRTYITHPFLGFLFNLHNSNICRLLKKMEPLLAKKVTIKKDRTLTPERILKILADVTEQPIQRPKDSKKRKKSYSGKKKTTTIKTEIIIEESGQILSVSKSHRGRMHDFRIRKQEKMLPRDSIKHADSGYQGWQKVQSNVVIPYKRYRKKPLTEEQKEHNRKLASFRMRVENKIREIKIFKIISNVYRNFQKKYNMRFNIIAELLMNALNLNELQVLVNNFKQEKEENNEENYIVKFNQQDGNINLAVFAGDKPIYQLPENYKPDKGDMKAEILCTDGHCKKTYEYDIIRDSSPGNKIKIVEKYDNQSDHFYVNAMFHDDYGNMMGGYGAELSFRYNQEPEFIIHDIHNLFAV</sequence>
<evidence type="ECO:0000313" key="6">
    <source>
        <dbReference type="Proteomes" id="UP000325440"/>
    </source>
</evidence>
<dbReference type="Pfam" id="PF13613">
    <property type="entry name" value="HTH_Tnp_4"/>
    <property type="match status" value="1"/>
</dbReference>
<evidence type="ECO:0000259" key="4">
    <source>
        <dbReference type="Pfam" id="PF13613"/>
    </source>
</evidence>
<dbReference type="InterPro" id="IPR027805">
    <property type="entry name" value="Transposase_HTH_dom"/>
</dbReference>
<dbReference type="Proteomes" id="UP000325440">
    <property type="component" value="Unassembled WGS sequence"/>
</dbReference>
<evidence type="ECO:0000313" key="5">
    <source>
        <dbReference type="EMBL" id="VVC31109.1"/>
    </source>
</evidence>
<dbReference type="GO" id="GO:0046872">
    <property type="term" value="F:metal ion binding"/>
    <property type="evidence" value="ECO:0007669"/>
    <property type="project" value="UniProtKB-KW"/>
</dbReference>
<dbReference type="AlphaFoldDB" id="A0A5E4MIA9"/>
<evidence type="ECO:0000259" key="3">
    <source>
        <dbReference type="Pfam" id="PF13359"/>
    </source>
</evidence>
<accession>A0A5E4MIA9</accession>
<protein>
    <submittedName>
        <fullName evidence="5">Harbinger transposase-derived nuclease domain,Transposase, Helix-turn-helix domain</fullName>
    </submittedName>
</protein>
<feature type="domain" description="Transposase Helix-turn-helix" evidence="4">
    <location>
        <begin position="55"/>
        <end position="101"/>
    </location>
</feature>
<dbReference type="EMBL" id="CABPRJ010000586">
    <property type="protein sequence ID" value="VVC31109.1"/>
    <property type="molecule type" value="Genomic_DNA"/>
</dbReference>
<keyword evidence="2" id="KW-0479">Metal-binding</keyword>
<feature type="domain" description="DDE Tnp4" evidence="3">
    <location>
        <begin position="121"/>
        <end position="256"/>
    </location>
</feature>
<dbReference type="InterPro" id="IPR027806">
    <property type="entry name" value="HARBI1_dom"/>
</dbReference>
<evidence type="ECO:0000256" key="1">
    <source>
        <dbReference type="ARBA" id="ARBA00001968"/>
    </source>
</evidence>
<dbReference type="OrthoDB" id="125364at2759"/>
<keyword evidence="6" id="KW-1185">Reference proteome</keyword>
<organism evidence="5 6">
    <name type="scientific">Cinara cedri</name>
    <dbReference type="NCBI Taxonomy" id="506608"/>
    <lineage>
        <taxon>Eukaryota</taxon>
        <taxon>Metazoa</taxon>
        <taxon>Ecdysozoa</taxon>
        <taxon>Arthropoda</taxon>
        <taxon>Hexapoda</taxon>
        <taxon>Insecta</taxon>
        <taxon>Pterygota</taxon>
        <taxon>Neoptera</taxon>
        <taxon>Paraneoptera</taxon>
        <taxon>Hemiptera</taxon>
        <taxon>Sternorrhyncha</taxon>
        <taxon>Aphidomorpha</taxon>
        <taxon>Aphidoidea</taxon>
        <taxon>Aphididae</taxon>
        <taxon>Lachninae</taxon>
        <taxon>Cinara</taxon>
    </lineage>
</organism>
<dbReference type="Pfam" id="PF13359">
    <property type="entry name" value="DDE_Tnp_4"/>
    <property type="match status" value="1"/>
</dbReference>
<proteinExistence type="predicted"/>
<evidence type="ECO:0000256" key="2">
    <source>
        <dbReference type="ARBA" id="ARBA00022723"/>
    </source>
</evidence>
<comment type="cofactor">
    <cofactor evidence="1">
        <name>a divalent metal cation</name>
        <dbReference type="ChEBI" id="CHEBI:60240"/>
    </cofactor>
</comment>